<name>A0A645G7C2_9ZZZZ</name>
<comment type="caution">
    <text evidence="1">The sequence shown here is derived from an EMBL/GenBank/DDBJ whole genome shotgun (WGS) entry which is preliminary data.</text>
</comment>
<dbReference type="EMBL" id="VSSQ01071110">
    <property type="protein sequence ID" value="MPN22788.1"/>
    <property type="molecule type" value="Genomic_DNA"/>
</dbReference>
<evidence type="ECO:0000313" key="1">
    <source>
        <dbReference type="EMBL" id="MPN22788.1"/>
    </source>
</evidence>
<sequence length="80" mass="9123">MWPGSGEYDKQLIYICYGRAKQQVPSWMDFQNVTVAILPNFKRGPISRHGNEAVLAKTAPRFTHIGFRLALQRIETSDSL</sequence>
<protein>
    <submittedName>
        <fullName evidence="1">Uncharacterized protein</fullName>
    </submittedName>
</protein>
<dbReference type="AlphaFoldDB" id="A0A645G7C2"/>
<proteinExistence type="predicted"/>
<reference evidence="1" key="1">
    <citation type="submission" date="2019-08" db="EMBL/GenBank/DDBJ databases">
        <authorList>
            <person name="Kucharzyk K."/>
            <person name="Murdoch R.W."/>
            <person name="Higgins S."/>
            <person name="Loffler F."/>
        </authorList>
    </citation>
    <scope>NUCLEOTIDE SEQUENCE</scope>
</reference>
<accession>A0A645G7C2</accession>
<organism evidence="1">
    <name type="scientific">bioreactor metagenome</name>
    <dbReference type="NCBI Taxonomy" id="1076179"/>
    <lineage>
        <taxon>unclassified sequences</taxon>
        <taxon>metagenomes</taxon>
        <taxon>ecological metagenomes</taxon>
    </lineage>
</organism>
<gene>
    <name evidence="1" type="ORF">SDC9_170172</name>
</gene>